<protein>
    <submittedName>
        <fullName evidence="1">Histidinol-phosphatase</fullName>
    </submittedName>
</protein>
<accession>A0AAW4BI92</accession>
<dbReference type="Proteomes" id="UP000786185">
    <property type="component" value="Unassembled WGS sequence"/>
</dbReference>
<organism evidence="1 2">
    <name type="scientific">Vibrio anguillarum</name>
    <name type="common">Listonella anguillarum</name>
    <dbReference type="NCBI Taxonomy" id="55601"/>
    <lineage>
        <taxon>Bacteria</taxon>
        <taxon>Pseudomonadati</taxon>
        <taxon>Pseudomonadota</taxon>
        <taxon>Gammaproteobacteria</taxon>
        <taxon>Vibrionales</taxon>
        <taxon>Vibrionaceae</taxon>
        <taxon>Vibrio</taxon>
    </lineage>
</organism>
<name>A0AAW4BI92_VIBAN</name>
<evidence type="ECO:0000313" key="2">
    <source>
        <dbReference type="Proteomes" id="UP000786185"/>
    </source>
</evidence>
<evidence type="ECO:0000313" key="1">
    <source>
        <dbReference type="EMBL" id="MBF4436804.1"/>
    </source>
</evidence>
<comment type="caution">
    <text evidence="1">The sequence shown here is derived from an EMBL/GenBank/DDBJ whole genome shotgun (WGS) entry which is preliminary data.</text>
</comment>
<reference evidence="1" key="1">
    <citation type="journal article" date="2021" name="PeerJ">
        <title>Analysis of 44 Vibrio anguillarum genomes reveals high genetic diversity.</title>
        <authorList>
            <person name="Hansen M.J."/>
            <person name="Dalsgaard I."/>
        </authorList>
    </citation>
    <scope>NUCLEOTIDE SEQUENCE</scope>
    <source>
        <strain evidence="1">850617-1/1</strain>
    </source>
</reference>
<dbReference type="Gene3D" id="3.20.20.140">
    <property type="entry name" value="Metal-dependent hydrolases"/>
    <property type="match status" value="1"/>
</dbReference>
<dbReference type="InterPro" id="IPR016195">
    <property type="entry name" value="Pol/histidinol_Pase-like"/>
</dbReference>
<sequence length="213" mass="24184">MSEPVFEYGSRWLKADFHLHTRADKEFTYSGEDNDFANQYVASLANAGIGLGVITNHNKFDADEFKALRKKAKKSGIGLLPGIELSIKDGQAGVHTLVVFSDEWFNNKEQTNHIQTFLSLTFAGIANFEDENARSNHDIVDTVRELDKFHKDYFLIFAHVEAPKGLWKELAPGRIKDLFDNATVRCRVLAFQKVRTRDERAKIQQALGHLYPA</sequence>
<dbReference type="AlphaFoldDB" id="A0AAW4BI92"/>
<dbReference type="EMBL" id="SCLC01000381">
    <property type="protein sequence ID" value="MBF4436804.1"/>
    <property type="molecule type" value="Genomic_DNA"/>
</dbReference>
<proteinExistence type="predicted"/>
<gene>
    <name evidence="1" type="ORF">ERJ77_20390</name>
</gene>
<feature type="non-terminal residue" evidence="1">
    <location>
        <position position="213"/>
    </location>
</feature>
<dbReference type="SUPFAM" id="SSF89550">
    <property type="entry name" value="PHP domain-like"/>
    <property type="match status" value="1"/>
</dbReference>